<evidence type="ECO:0008006" key="4">
    <source>
        <dbReference type="Google" id="ProtNLM"/>
    </source>
</evidence>
<proteinExistence type="predicted"/>
<keyword evidence="1" id="KW-0472">Membrane</keyword>
<reference evidence="3" key="1">
    <citation type="submission" date="2016-02" db="EMBL/GenBank/DDBJ databases">
        <authorList>
            <person name="Shin S.-K."/>
            <person name="Yi H."/>
            <person name="Kim E."/>
        </authorList>
    </citation>
    <scope>NUCLEOTIDE SEQUENCE [LARGE SCALE GENOMIC DNA]</scope>
    <source>
        <strain evidence="3">LPB0003</strain>
    </source>
</reference>
<evidence type="ECO:0000313" key="2">
    <source>
        <dbReference type="EMBL" id="OBY61932.1"/>
    </source>
</evidence>
<dbReference type="Gene3D" id="1.25.40.10">
    <property type="entry name" value="Tetratricopeptide repeat domain"/>
    <property type="match status" value="1"/>
</dbReference>
<dbReference type="STRING" id="1774273.LPB03_15140"/>
<accession>A0A1B8TQR9</accession>
<dbReference type="SUPFAM" id="SSF48452">
    <property type="entry name" value="TPR-like"/>
    <property type="match status" value="1"/>
</dbReference>
<evidence type="ECO:0000256" key="1">
    <source>
        <dbReference type="SAM" id="Phobius"/>
    </source>
</evidence>
<gene>
    <name evidence="2" type="ORF">LPB3_14165</name>
</gene>
<comment type="caution">
    <text evidence="2">The sequence shown here is derived from an EMBL/GenBank/DDBJ whole genome shotgun (WGS) entry which is preliminary data.</text>
</comment>
<keyword evidence="1" id="KW-0812">Transmembrane</keyword>
<feature type="transmembrane region" description="Helical" evidence="1">
    <location>
        <begin position="25"/>
        <end position="43"/>
    </location>
</feature>
<dbReference type="Proteomes" id="UP000092584">
    <property type="component" value="Unassembled WGS sequence"/>
</dbReference>
<dbReference type="RefSeq" id="WP_065320287.1">
    <property type="nucleotide sequence ID" value="NZ_CP017477.1"/>
</dbReference>
<protein>
    <recommendedName>
        <fullName evidence="4">Cardiolipin synthase N-terminal domain-containing protein</fullName>
    </recommendedName>
</protein>
<keyword evidence="3" id="KW-1185">Reference proteome</keyword>
<dbReference type="KEGG" id="pob:LPB03_15140"/>
<organism evidence="2 3">
    <name type="scientific">Polaribacter vadi</name>
    <dbReference type="NCBI Taxonomy" id="1774273"/>
    <lineage>
        <taxon>Bacteria</taxon>
        <taxon>Pseudomonadati</taxon>
        <taxon>Bacteroidota</taxon>
        <taxon>Flavobacteriia</taxon>
        <taxon>Flavobacteriales</taxon>
        <taxon>Flavobacteriaceae</taxon>
    </lineage>
</organism>
<dbReference type="OrthoDB" id="794036at2"/>
<evidence type="ECO:0000313" key="3">
    <source>
        <dbReference type="Proteomes" id="UP000092584"/>
    </source>
</evidence>
<dbReference type="PIRSF" id="PIRSF030959">
    <property type="entry name" value="UCP030959"/>
    <property type="match status" value="1"/>
</dbReference>
<dbReference type="EMBL" id="LSFM01000025">
    <property type="protein sequence ID" value="OBY61932.1"/>
    <property type="molecule type" value="Genomic_DNA"/>
</dbReference>
<dbReference type="InterPro" id="IPR011990">
    <property type="entry name" value="TPR-like_helical_dom_sf"/>
</dbReference>
<dbReference type="AlphaFoldDB" id="A0A1B8TQR9"/>
<dbReference type="InterPro" id="IPR014562">
    <property type="entry name" value="UCP030959_TPR_rpt-cont"/>
</dbReference>
<name>A0A1B8TQR9_9FLAO</name>
<keyword evidence="1" id="KW-1133">Transmembrane helix</keyword>
<sequence length="238" mass="28285">MFYYILIAFQAFCIFHVYKSRNENYWYFVIFFVPLIGSLVYFFSQIINKTNIKNTKNKLTDVVNPTKKIKDLEQKLSLSDTFQNKINLADEYKNQKDYKNAILYYEKALDGKFKTNSHTINKALQCYFEIKDYGKVVDYGKKIPLDTSFKGSICMYAIALENCKYFEEAELQFRKTNIRYSNYGERLQLSEFLVRIDKQQEAKIVLKEIVGEIDNMTEINQKKHRIVYLESRKILKGI</sequence>